<dbReference type="Proteomes" id="UP000596311">
    <property type="component" value="Chromosome"/>
</dbReference>
<evidence type="ECO:0000313" key="2">
    <source>
        <dbReference type="Proteomes" id="UP000596311"/>
    </source>
</evidence>
<organism evidence="1 2">
    <name type="scientific">Streptomyces koyangensis</name>
    <dbReference type="NCBI Taxonomy" id="188770"/>
    <lineage>
        <taxon>Bacteria</taxon>
        <taxon>Bacillati</taxon>
        <taxon>Actinomycetota</taxon>
        <taxon>Actinomycetes</taxon>
        <taxon>Kitasatosporales</taxon>
        <taxon>Streptomycetaceae</taxon>
        <taxon>Streptomyces</taxon>
        <taxon>Streptomyces aurantiacus group</taxon>
    </lineage>
</organism>
<dbReference type="RefSeq" id="WP_203214792.1">
    <property type="nucleotide sequence ID" value="NZ_CP049945.1"/>
</dbReference>
<keyword evidence="2" id="KW-1185">Reference proteome</keyword>
<evidence type="ECO:0008006" key="3">
    <source>
        <dbReference type="Google" id="ProtNLM"/>
    </source>
</evidence>
<gene>
    <name evidence="1" type="ORF">G9U55_13210</name>
</gene>
<proteinExistence type="predicted"/>
<name>A0ABX7EFR4_9ACTN</name>
<sequence length="59" mass="6240">MGPRALVEESGLPADDPACTALVHFAREAPHAARGQDDPGAVLDRAFGLLDSGWRELGR</sequence>
<evidence type="ECO:0000313" key="1">
    <source>
        <dbReference type="EMBL" id="QRF03070.1"/>
    </source>
</evidence>
<accession>A0ABX7EFR4</accession>
<protein>
    <recommendedName>
        <fullName evidence="3">TetR family transcriptional regulator</fullName>
    </recommendedName>
</protein>
<reference evidence="1 2" key="1">
    <citation type="submission" date="2020-03" db="EMBL/GenBank/DDBJ databases">
        <title>Genome mining and metabolic profiling illuminate the polycyclic tetramate macrolactams from Streptomyces koyangensis SCSIO 5802.</title>
        <authorList>
            <person name="Ding W."/>
        </authorList>
    </citation>
    <scope>NUCLEOTIDE SEQUENCE [LARGE SCALE GENOMIC DNA]</scope>
    <source>
        <strain evidence="1 2">SCSIO 5802</strain>
    </source>
</reference>
<dbReference type="EMBL" id="CP049945">
    <property type="protein sequence ID" value="QRF03070.1"/>
    <property type="molecule type" value="Genomic_DNA"/>
</dbReference>